<dbReference type="AlphaFoldDB" id="A0A1D6L5H2"/>
<feature type="compositionally biased region" description="Basic residues" evidence="1">
    <location>
        <begin position="1"/>
        <end position="13"/>
    </location>
</feature>
<dbReference type="InterPro" id="IPR045845">
    <property type="entry name" value="BSK"/>
</dbReference>
<accession>A0A1D6L5H2</accession>
<dbReference type="Gene3D" id="3.30.200.20">
    <property type="entry name" value="Phosphorylase Kinase, domain 1"/>
    <property type="match status" value="1"/>
</dbReference>
<dbReference type="GO" id="GO:0005524">
    <property type="term" value="F:ATP binding"/>
    <property type="evidence" value="ECO:0007669"/>
    <property type="project" value="UniProtKB-KW"/>
</dbReference>
<dbReference type="GO" id="GO:0004672">
    <property type="term" value="F:protein kinase activity"/>
    <property type="evidence" value="ECO:0007669"/>
    <property type="project" value="InterPro"/>
</dbReference>
<dbReference type="EMBL" id="CM007647">
    <property type="protein sequence ID" value="ONM09562.1"/>
    <property type="molecule type" value="Genomic_DNA"/>
</dbReference>
<proteinExistence type="predicted"/>
<dbReference type="PANTHER" id="PTHR45863:SF47">
    <property type="entry name" value="SERINE_THREONINE-PROTEIN KINASE BSK3"/>
    <property type="match status" value="1"/>
</dbReference>
<dbReference type="GO" id="GO:0012505">
    <property type="term" value="C:endomembrane system"/>
    <property type="evidence" value="ECO:0007669"/>
    <property type="project" value="UniProtKB-SubCell"/>
</dbReference>
<dbReference type="GO" id="GO:0009742">
    <property type="term" value="P:brassinosteroid mediated signaling pathway"/>
    <property type="evidence" value="ECO:0007669"/>
    <property type="project" value="InterPro"/>
</dbReference>
<evidence type="ECO:0000256" key="1">
    <source>
        <dbReference type="SAM" id="MobiDB-lite"/>
    </source>
</evidence>
<gene>
    <name evidence="2" type="ORF">ZEAMMB73_Zm00001d034093</name>
</gene>
<protein>
    <submittedName>
        <fullName evidence="2">Uncharacterized protein</fullName>
    </submittedName>
</protein>
<evidence type="ECO:0000313" key="2">
    <source>
        <dbReference type="EMBL" id="ONM09562.1"/>
    </source>
</evidence>
<sequence length="260" mass="28629">MCMEKKRRQRRGVNGKSSSTRQMTRRHTTYLRSKGSPFGQLRLAASGFGMENIVSEHGEKEPNVVYKGKLDAQRHIVVKLSNHSAWAKRKATAQSHIVLEAMADVGVVAGLPQDLGLASQTALGFAMPSVAHVSLILASYRNKGQKIQNYGAGAGWVGAKRQATAATRPLMKCPSGNRTTIRKKEKKVDTVSLKEDVVHLRTLNQQLMKKLHSHTMLEAEVARLRCLPSTLGTDRGGDWHVSVLEPKGHHLTQSSLTRRG</sequence>
<organism evidence="2">
    <name type="scientific">Zea mays</name>
    <name type="common">Maize</name>
    <dbReference type="NCBI Taxonomy" id="4577"/>
    <lineage>
        <taxon>Eukaryota</taxon>
        <taxon>Viridiplantae</taxon>
        <taxon>Streptophyta</taxon>
        <taxon>Embryophyta</taxon>
        <taxon>Tracheophyta</taxon>
        <taxon>Spermatophyta</taxon>
        <taxon>Magnoliopsida</taxon>
        <taxon>Liliopsida</taxon>
        <taxon>Poales</taxon>
        <taxon>Poaceae</taxon>
        <taxon>PACMAD clade</taxon>
        <taxon>Panicoideae</taxon>
        <taxon>Andropogonodae</taxon>
        <taxon>Andropogoneae</taxon>
        <taxon>Tripsacinae</taxon>
        <taxon>Zea</taxon>
    </lineage>
</organism>
<dbReference type="SMR" id="A0A1D6L5H2"/>
<feature type="region of interest" description="Disordered" evidence="1">
    <location>
        <begin position="1"/>
        <end position="27"/>
    </location>
</feature>
<dbReference type="STRING" id="4577.A0A1D6L5H2"/>
<dbReference type="InParanoid" id="A0A1D6L5H2"/>
<name>A0A1D6L5H2_MAIZE</name>
<reference evidence="2" key="1">
    <citation type="submission" date="2015-12" db="EMBL/GenBank/DDBJ databases">
        <title>Update maize B73 reference genome by single molecule sequencing technologies.</title>
        <authorList>
            <consortium name="Maize Genome Sequencing Project"/>
            <person name="Ware D."/>
        </authorList>
    </citation>
    <scope>NUCLEOTIDE SEQUENCE [LARGE SCALE GENOMIC DNA]</scope>
    <source>
        <tissue evidence="2">Seedling</tissue>
    </source>
</reference>
<dbReference type="PANTHER" id="PTHR45863">
    <property type="entry name" value="SERINE/THREONINE-PROTEIN KINASE BSK5"/>
    <property type="match status" value="1"/>
</dbReference>